<accession>A0A5Q6RR80</accession>
<dbReference type="Proteomes" id="UP000307768">
    <property type="component" value="Unassembled WGS sequence"/>
</dbReference>
<dbReference type="GO" id="GO:0045892">
    <property type="term" value="P:negative regulation of DNA-templated transcription"/>
    <property type="evidence" value="ECO:0007669"/>
    <property type="project" value="TreeGrafter"/>
</dbReference>
<dbReference type="GO" id="GO:0006071">
    <property type="term" value="P:glycerol metabolic process"/>
    <property type="evidence" value="ECO:0007669"/>
    <property type="project" value="UniProtKB-KW"/>
</dbReference>
<dbReference type="PROSITE" id="PS51078">
    <property type="entry name" value="ICLR_ED"/>
    <property type="match status" value="1"/>
</dbReference>
<dbReference type="InterPro" id="IPR050707">
    <property type="entry name" value="HTH_MetabolicPath_Reg"/>
</dbReference>
<dbReference type="PANTHER" id="PTHR30136">
    <property type="entry name" value="HELIX-TURN-HELIX TRANSCRIPTIONAL REGULATOR, ICLR FAMILY"/>
    <property type="match status" value="1"/>
</dbReference>
<name>A0A5Q6RR80_9ACTN</name>
<comment type="function">
    <text evidence="5">May be an activator protein for the gylABX operon.</text>
</comment>
<dbReference type="Gene3D" id="3.30.450.40">
    <property type="match status" value="1"/>
</dbReference>
<keyword evidence="1" id="KW-0319">Glycerol metabolism</keyword>
<protein>
    <recommendedName>
        <fullName evidence="6">Glycerol operon regulatory protein</fullName>
    </recommendedName>
</protein>
<dbReference type="PROSITE" id="PS51077">
    <property type="entry name" value="HTH_ICLR"/>
    <property type="match status" value="1"/>
</dbReference>
<gene>
    <name evidence="9" type="ORF">FE697_016255</name>
</gene>
<dbReference type="OrthoDB" id="8479143at2"/>
<dbReference type="Gene3D" id="1.10.10.10">
    <property type="entry name" value="Winged helix-like DNA-binding domain superfamily/Winged helix DNA-binding domain"/>
    <property type="match status" value="1"/>
</dbReference>
<dbReference type="PANTHER" id="PTHR30136:SF8">
    <property type="entry name" value="TRANSCRIPTIONAL REGULATORY PROTEIN"/>
    <property type="match status" value="1"/>
</dbReference>
<comment type="caution">
    <text evidence="9">The sequence shown here is derived from an EMBL/GenBank/DDBJ whole genome shotgun (WGS) entry which is preliminary data.</text>
</comment>
<evidence type="ECO:0000256" key="3">
    <source>
        <dbReference type="ARBA" id="ARBA00023125"/>
    </source>
</evidence>
<dbReference type="RefSeq" id="WP_149770679.1">
    <property type="nucleotide sequence ID" value="NZ_VDFQ02000005.1"/>
</dbReference>
<keyword evidence="2" id="KW-0805">Transcription regulation</keyword>
<dbReference type="InterPro" id="IPR036390">
    <property type="entry name" value="WH_DNA-bd_sf"/>
</dbReference>
<sequence>MPPRTKPENGAATSNSATIATVERAADILLLFADTPGPDLGVTEIADALDLSKAAVHRVLASLRSRGLVDLDERSRRYSLGVAAMRLGLTYLDRIDVRRVGRPFLEDLSARTDETATLSVLLGDHSRIYVDQVTPDREVIMTVTIGEPYPLYAGASSRAFLAFLPDAEIEEYLEDTPLDAVTSSTVVDADALRQDLEVVRRQGWAHSHGERLDGAASVAAPVRGSDGRPVAVLSVCGPAERFEREVEACRSALLETAGVLSRRFGWAG</sequence>
<dbReference type="CDD" id="cd00090">
    <property type="entry name" value="HTH_ARSR"/>
    <property type="match status" value="1"/>
</dbReference>
<proteinExistence type="predicted"/>
<keyword evidence="4" id="KW-0804">Transcription</keyword>
<dbReference type="FunFam" id="1.10.10.10:FF:000056">
    <property type="entry name" value="IclR family transcriptional regulator"/>
    <property type="match status" value="1"/>
</dbReference>
<dbReference type="GO" id="GO:0003700">
    <property type="term" value="F:DNA-binding transcription factor activity"/>
    <property type="evidence" value="ECO:0007669"/>
    <property type="project" value="TreeGrafter"/>
</dbReference>
<dbReference type="GO" id="GO:0003677">
    <property type="term" value="F:DNA binding"/>
    <property type="evidence" value="ECO:0007669"/>
    <property type="project" value="UniProtKB-KW"/>
</dbReference>
<dbReference type="SUPFAM" id="SSF55781">
    <property type="entry name" value="GAF domain-like"/>
    <property type="match status" value="1"/>
</dbReference>
<reference evidence="9 10" key="1">
    <citation type="submission" date="2019-09" db="EMBL/GenBank/DDBJ databases">
        <title>Mumia zhuanghuii sp. nov. isolated from the intestinal contents of plateau pika (Ochotona curzoniae) in the Qinghai-Tibet plateau of China.</title>
        <authorList>
            <person name="Tian Z."/>
        </authorList>
    </citation>
    <scope>NUCLEOTIDE SEQUENCE [LARGE SCALE GENOMIC DNA]</scope>
    <source>
        <strain evidence="10">350</strain>
    </source>
</reference>
<feature type="domain" description="HTH iclR-type" evidence="7">
    <location>
        <begin position="19"/>
        <end position="82"/>
    </location>
</feature>
<dbReference type="InterPro" id="IPR014757">
    <property type="entry name" value="Tscrpt_reg_IclR_C"/>
</dbReference>
<feature type="domain" description="IclR-ED" evidence="8">
    <location>
        <begin position="83"/>
        <end position="266"/>
    </location>
</feature>
<dbReference type="InterPro" id="IPR005471">
    <property type="entry name" value="Tscrpt_reg_IclR_N"/>
</dbReference>
<dbReference type="EMBL" id="VDFQ02000005">
    <property type="protein sequence ID" value="KAA1420510.1"/>
    <property type="molecule type" value="Genomic_DNA"/>
</dbReference>
<evidence type="ECO:0000313" key="9">
    <source>
        <dbReference type="EMBL" id="KAA1420510.1"/>
    </source>
</evidence>
<dbReference type="AlphaFoldDB" id="A0A5Q6RR80"/>
<dbReference type="Pfam" id="PF01614">
    <property type="entry name" value="IclR_C"/>
    <property type="match status" value="1"/>
</dbReference>
<keyword evidence="3" id="KW-0238">DNA-binding</keyword>
<dbReference type="Pfam" id="PF09339">
    <property type="entry name" value="HTH_IclR"/>
    <property type="match status" value="1"/>
</dbReference>
<evidence type="ECO:0000259" key="7">
    <source>
        <dbReference type="PROSITE" id="PS51077"/>
    </source>
</evidence>
<evidence type="ECO:0000256" key="1">
    <source>
        <dbReference type="ARBA" id="ARBA00022798"/>
    </source>
</evidence>
<dbReference type="SMART" id="SM00346">
    <property type="entry name" value="HTH_ICLR"/>
    <property type="match status" value="1"/>
</dbReference>
<evidence type="ECO:0000256" key="6">
    <source>
        <dbReference type="ARBA" id="ARBA00070406"/>
    </source>
</evidence>
<evidence type="ECO:0000256" key="2">
    <source>
        <dbReference type="ARBA" id="ARBA00023015"/>
    </source>
</evidence>
<dbReference type="SUPFAM" id="SSF46785">
    <property type="entry name" value="Winged helix' DNA-binding domain"/>
    <property type="match status" value="1"/>
</dbReference>
<dbReference type="InterPro" id="IPR011991">
    <property type="entry name" value="ArsR-like_HTH"/>
</dbReference>
<dbReference type="InterPro" id="IPR029016">
    <property type="entry name" value="GAF-like_dom_sf"/>
</dbReference>
<evidence type="ECO:0000313" key="10">
    <source>
        <dbReference type="Proteomes" id="UP000307768"/>
    </source>
</evidence>
<dbReference type="InterPro" id="IPR036388">
    <property type="entry name" value="WH-like_DNA-bd_sf"/>
</dbReference>
<evidence type="ECO:0000256" key="4">
    <source>
        <dbReference type="ARBA" id="ARBA00023163"/>
    </source>
</evidence>
<organism evidence="9 10">
    <name type="scientific">Mumia zhuanghuii</name>
    <dbReference type="NCBI Taxonomy" id="2585211"/>
    <lineage>
        <taxon>Bacteria</taxon>
        <taxon>Bacillati</taxon>
        <taxon>Actinomycetota</taxon>
        <taxon>Actinomycetes</taxon>
        <taxon>Propionibacteriales</taxon>
        <taxon>Nocardioidaceae</taxon>
        <taxon>Mumia</taxon>
    </lineage>
</organism>
<evidence type="ECO:0000256" key="5">
    <source>
        <dbReference type="ARBA" id="ARBA00058938"/>
    </source>
</evidence>
<evidence type="ECO:0000259" key="8">
    <source>
        <dbReference type="PROSITE" id="PS51078"/>
    </source>
</evidence>